<name>A0A6N2C9B0_SOLCI</name>
<dbReference type="EMBL" id="RXGB01000480">
    <property type="protein sequence ID" value="TMX03166.1"/>
    <property type="molecule type" value="Genomic_DNA"/>
</dbReference>
<dbReference type="InterPro" id="IPR038765">
    <property type="entry name" value="Papain-like_cys_pep_sf"/>
</dbReference>
<comment type="caution">
    <text evidence="1">The sequence shown here is derived from an EMBL/GenBank/DDBJ whole genome shotgun (WGS) entry which is preliminary data.</text>
</comment>
<dbReference type="SUPFAM" id="SSF54001">
    <property type="entry name" value="Cysteine proteinases"/>
    <property type="match status" value="1"/>
</dbReference>
<organism evidence="1">
    <name type="scientific">Solanum chilense</name>
    <name type="common">Tomato</name>
    <name type="synonym">Lycopersicon chilense</name>
    <dbReference type="NCBI Taxonomy" id="4083"/>
    <lineage>
        <taxon>Eukaryota</taxon>
        <taxon>Viridiplantae</taxon>
        <taxon>Streptophyta</taxon>
        <taxon>Embryophyta</taxon>
        <taxon>Tracheophyta</taxon>
        <taxon>Spermatophyta</taxon>
        <taxon>Magnoliopsida</taxon>
        <taxon>eudicotyledons</taxon>
        <taxon>Gunneridae</taxon>
        <taxon>Pentapetalae</taxon>
        <taxon>asterids</taxon>
        <taxon>lamiids</taxon>
        <taxon>Solanales</taxon>
        <taxon>Solanaceae</taxon>
        <taxon>Solanoideae</taxon>
        <taxon>Solaneae</taxon>
        <taxon>Solanum</taxon>
        <taxon>Solanum subgen. Lycopersicon</taxon>
    </lineage>
</organism>
<reference evidence="1" key="1">
    <citation type="submission" date="2019-05" db="EMBL/GenBank/DDBJ databases">
        <title>The de novo reference genome and transcriptome assemblies of the wild tomato species Solanum chilense.</title>
        <authorList>
            <person name="Stam R."/>
            <person name="Nosenko T."/>
            <person name="Hoerger A.C."/>
            <person name="Stephan W."/>
            <person name="Seidel M.A."/>
            <person name="Kuhn J.M.M."/>
            <person name="Haberer G."/>
            <person name="Tellier A."/>
        </authorList>
    </citation>
    <scope>NUCLEOTIDE SEQUENCE</scope>
    <source>
        <tissue evidence="1">Mature leaves</tissue>
    </source>
</reference>
<protein>
    <recommendedName>
        <fullName evidence="2">Ubiquitin-like protease family profile domain-containing protein</fullName>
    </recommendedName>
</protein>
<accession>A0A6N2C9B0</accession>
<proteinExistence type="predicted"/>
<gene>
    <name evidence="1" type="ORF">EJD97_017894</name>
</gene>
<evidence type="ECO:0008006" key="2">
    <source>
        <dbReference type="Google" id="ProtNLM"/>
    </source>
</evidence>
<dbReference type="AlphaFoldDB" id="A0A6N2C9B0"/>
<evidence type="ECO:0000313" key="1">
    <source>
        <dbReference type="EMBL" id="TMX03166.1"/>
    </source>
</evidence>
<sequence>MDQEEFIDTNKPGSFNADELVVEEDFVFPKPLQIVDDDQQNTNTERRIVLHPLLTVDEHTPLPIQSFITVDCNLNKLITNVWDAYYNFDSTVYKDSTEESIIEYINGYKIHVAAPWHTVDNILIPVNIEQIFHWVLIVVSFND</sequence>